<proteinExistence type="predicted"/>
<organism evidence="2">
    <name type="scientific">Caenorhabditis brenneri</name>
    <name type="common">Nematode worm</name>
    <dbReference type="NCBI Taxonomy" id="135651"/>
    <lineage>
        <taxon>Eukaryota</taxon>
        <taxon>Metazoa</taxon>
        <taxon>Ecdysozoa</taxon>
        <taxon>Nematoda</taxon>
        <taxon>Chromadorea</taxon>
        <taxon>Rhabditida</taxon>
        <taxon>Rhabditina</taxon>
        <taxon>Rhabditomorpha</taxon>
        <taxon>Rhabditoidea</taxon>
        <taxon>Rhabditidae</taxon>
        <taxon>Peloderinae</taxon>
        <taxon>Caenorhabditis</taxon>
    </lineage>
</organism>
<accession>G0ND37</accession>
<dbReference type="Proteomes" id="UP000008068">
    <property type="component" value="Unassembled WGS sequence"/>
</dbReference>
<dbReference type="AlphaFoldDB" id="G0ND37"/>
<dbReference type="HOGENOM" id="CLU_045032_0_0_1"/>
<evidence type="ECO:0000313" key="1">
    <source>
        <dbReference type="EMBL" id="EGT57765.1"/>
    </source>
</evidence>
<name>G0ND37_CAEBE</name>
<reference evidence="2" key="1">
    <citation type="submission" date="2011-07" db="EMBL/GenBank/DDBJ databases">
        <authorList>
            <consortium name="Caenorhabditis brenneri Sequencing and Analysis Consortium"/>
            <person name="Wilson R.K."/>
        </authorList>
    </citation>
    <scope>NUCLEOTIDE SEQUENCE [LARGE SCALE GENOMIC DNA]</scope>
    <source>
        <strain evidence="2">PB2801</strain>
    </source>
</reference>
<keyword evidence="2" id="KW-1185">Reference proteome</keyword>
<gene>
    <name evidence="1" type="ORF">CAEBREN_24645</name>
</gene>
<sequence length="323" mass="37819">MEEMCMTHLARRSRIPLKEQFQLSEMHHSERLMIQVCSSIEDAYELDEVVPKNLDSFCNTTKNIVLQRSFELLGIRKPLLPPQSEEPSHVFEKMMNEFLDQADIQNHHGMILADQAALLENHILFEEYLDRVAPEAKILIQQDPRMHELMEQLQNTHSAAERNAVRAQILVVKLKNIYTKQCEKGVSQDRYNGTPDFLEKLYRIMLRNQRDHSKSVPSVRGEKLIDHIYRRIMETVDAKSNYETVSLYDGTEPTWVSKIKQTIEALLPCRDEITADDSYRISRVTRGVSDGTRFQVLTQFVQIARESYFMGRMRSEEDNWNQK</sequence>
<evidence type="ECO:0000313" key="2">
    <source>
        <dbReference type="Proteomes" id="UP000008068"/>
    </source>
</evidence>
<protein>
    <submittedName>
        <fullName evidence="1">Uncharacterized protein</fullName>
    </submittedName>
</protein>
<dbReference type="EMBL" id="GL379865">
    <property type="protein sequence ID" value="EGT57765.1"/>
    <property type="molecule type" value="Genomic_DNA"/>
</dbReference>
<dbReference type="InParanoid" id="G0ND37"/>